<dbReference type="Proteomes" id="UP000054558">
    <property type="component" value="Unassembled WGS sequence"/>
</dbReference>
<protein>
    <submittedName>
        <fullName evidence="2">Uncharacterized protein</fullName>
    </submittedName>
</protein>
<reference evidence="2 3" key="1">
    <citation type="journal article" date="2014" name="Nat. Commun.">
        <title>Klebsormidium flaccidum genome reveals primary factors for plant terrestrial adaptation.</title>
        <authorList>
            <person name="Hori K."/>
            <person name="Maruyama F."/>
            <person name="Fujisawa T."/>
            <person name="Togashi T."/>
            <person name="Yamamoto N."/>
            <person name="Seo M."/>
            <person name="Sato S."/>
            <person name="Yamada T."/>
            <person name="Mori H."/>
            <person name="Tajima N."/>
            <person name="Moriyama T."/>
            <person name="Ikeuchi M."/>
            <person name="Watanabe M."/>
            <person name="Wada H."/>
            <person name="Kobayashi K."/>
            <person name="Saito M."/>
            <person name="Masuda T."/>
            <person name="Sasaki-Sekimoto Y."/>
            <person name="Mashiguchi K."/>
            <person name="Awai K."/>
            <person name="Shimojima M."/>
            <person name="Masuda S."/>
            <person name="Iwai M."/>
            <person name="Nobusawa T."/>
            <person name="Narise T."/>
            <person name="Kondo S."/>
            <person name="Saito H."/>
            <person name="Sato R."/>
            <person name="Murakawa M."/>
            <person name="Ihara Y."/>
            <person name="Oshima-Yamada Y."/>
            <person name="Ohtaka K."/>
            <person name="Satoh M."/>
            <person name="Sonobe K."/>
            <person name="Ishii M."/>
            <person name="Ohtani R."/>
            <person name="Kanamori-Sato M."/>
            <person name="Honoki R."/>
            <person name="Miyazaki D."/>
            <person name="Mochizuki H."/>
            <person name="Umetsu J."/>
            <person name="Higashi K."/>
            <person name="Shibata D."/>
            <person name="Kamiya Y."/>
            <person name="Sato N."/>
            <person name="Nakamura Y."/>
            <person name="Tabata S."/>
            <person name="Ida S."/>
            <person name="Kurokawa K."/>
            <person name="Ohta H."/>
        </authorList>
    </citation>
    <scope>NUCLEOTIDE SEQUENCE [LARGE SCALE GENOMIC DNA]</scope>
    <source>
        <strain evidence="2 3">NIES-2285</strain>
    </source>
</reference>
<feature type="compositionally biased region" description="Basic and acidic residues" evidence="1">
    <location>
        <begin position="301"/>
        <end position="311"/>
    </location>
</feature>
<accession>A0A1Y1HNA0</accession>
<gene>
    <name evidence="2" type="ORF">KFL_000170050</name>
</gene>
<name>A0A1Y1HNA0_KLENI</name>
<organism evidence="2 3">
    <name type="scientific">Klebsormidium nitens</name>
    <name type="common">Green alga</name>
    <name type="synonym">Ulothrix nitens</name>
    <dbReference type="NCBI Taxonomy" id="105231"/>
    <lineage>
        <taxon>Eukaryota</taxon>
        <taxon>Viridiplantae</taxon>
        <taxon>Streptophyta</taxon>
        <taxon>Klebsormidiophyceae</taxon>
        <taxon>Klebsormidiales</taxon>
        <taxon>Klebsormidiaceae</taxon>
        <taxon>Klebsormidium</taxon>
    </lineage>
</organism>
<feature type="compositionally biased region" description="Basic and acidic residues" evidence="1">
    <location>
        <begin position="341"/>
        <end position="365"/>
    </location>
</feature>
<feature type="region of interest" description="Disordered" evidence="1">
    <location>
        <begin position="295"/>
        <end position="431"/>
    </location>
</feature>
<evidence type="ECO:0000256" key="1">
    <source>
        <dbReference type="SAM" id="MobiDB-lite"/>
    </source>
</evidence>
<feature type="region of interest" description="Disordered" evidence="1">
    <location>
        <begin position="461"/>
        <end position="524"/>
    </location>
</feature>
<proteinExistence type="predicted"/>
<keyword evidence="3" id="KW-1185">Reference proteome</keyword>
<dbReference type="EMBL" id="DF236966">
    <property type="protein sequence ID" value="GAQ78659.1"/>
    <property type="molecule type" value="Genomic_DNA"/>
</dbReference>
<feature type="compositionally biased region" description="Basic and acidic residues" evidence="1">
    <location>
        <begin position="414"/>
        <end position="423"/>
    </location>
</feature>
<evidence type="ECO:0000313" key="3">
    <source>
        <dbReference type="Proteomes" id="UP000054558"/>
    </source>
</evidence>
<evidence type="ECO:0000313" key="2">
    <source>
        <dbReference type="EMBL" id="GAQ78659.1"/>
    </source>
</evidence>
<feature type="compositionally biased region" description="Basic and acidic residues" evidence="1">
    <location>
        <begin position="488"/>
        <end position="510"/>
    </location>
</feature>
<dbReference type="OrthoDB" id="1891930at2759"/>
<sequence>MLEGACRRCAERETFAEKVTTTLQLVAAISDLLCESFCSSKDKPDLCTARLHNIELKASPGFNVQLNLKSEASMELTTTLPEAFERPPVSTPPQRPCHKELQFDARYGWTYDTFFDPAELATCEGRGRFALLPILAASFQLSVAMVTLLEEASCSYTVQGAKYARKAATSARKGLARRGQRLVSPLRPSHAVRAAPKQGLRKPRKALLAPVLESEQRVALRESSLVLEEAQVERVRGTEEVIGASQLEREPESEARTNYADVRSASEVVLAGGEAESERVTAETDNPFRAIEVEAASVTRGESRGAAETRGKKGASHAVDDGPDALGEIAATGEQCSGALPERRAAAEERDLTGETARGERREAEASGGADKSPSRELGSDVRAPSQAGEADGTSLIVETARGPKDWEAEDFGAEARPERETESSSSMLGMKSVSLSVRDVSNHYAGNADESDAAVCAPADGKASLGEEPSASSLRAAERGGSLQEAENWRETGKEARRPLRENGRDESIVRSTTALEETDLETTKRGSGVTIWRATNDLPKRSEGPLYFAEAKRFRRGYREVWSEGRKMLEDEKRRLESQLGKRMSGSKALHRFLREEFGETREMSPNC</sequence>
<dbReference type="AlphaFoldDB" id="A0A1Y1HNA0"/>